<feature type="domain" description="HIT-type" evidence="14">
    <location>
        <begin position="61"/>
        <end position="95"/>
    </location>
</feature>
<evidence type="ECO:0000256" key="12">
    <source>
        <dbReference type="ARBA" id="ARBA00077531"/>
    </source>
</evidence>
<keyword evidence="3" id="KW-0597">Phosphoprotein</keyword>
<keyword evidence="7" id="KW-0832">Ubl conjugation</keyword>
<dbReference type="CDD" id="cd23023">
    <property type="entry name" value="zf-HIT_BCD1"/>
    <property type="match status" value="1"/>
</dbReference>
<dbReference type="SUPFAM" id="SSF144232">
    <property type="entry name" value="HIT/MYND zinc finger-like"/>
    <property type="match status" value="1"/>
</dbReference>
<dbReference type="FunFam" id="3.30.60.190:FF:000001">
    <property type="entry name" value="box C/D snoRNA protein 1"/>
    <property type="match status" value="1"/>
</dbReference>
<evidence type="ECO:0000256" key="11">
    <source>
        <dbReference type="ARBA" id="ARBA00068630"/>
    </source>
</evidence>
<keyword evidence="4" id="KW-0479">Metal-binding</keyword>
<evidence type="ECO:0000256" key="5">
    <source>
        <dbReference type="ARBA" id="ARBA00022771"/>
    </source>
</evidence>
<keyword evidence="16" id="KW-1185">Reference proteome</keyword>
<dbReference type="AlphaFoldDB" id="A0A3B4A809"/>
<sequence length="282" mass="33289">INWLIVDHLERKHKQNGLDNKHLSIYKSFSSYNFTFQIRKHLLNNNASEFYHINVFLCGSCALCGCEEAKYTCPRCLTHSCSLFCVKKHKEDTGCSGVRDKTTFVALSQFDEMNLLSDYRFLEDTGRFSDGATRDALIKVPRVSMKAKRFMSIARKMNINLRLLPCTFTKSKENSTFFNSKVSDQLTLLEILNSYIHPSESDPWISCSWRYNIMFTHVLLLYRYHELDLHKSLRDNLSYKTLIEYPVLHVVLRTVVLLLRVLTQVKDQRKRERCQWMCQRMW</sequence>
<dbReference type="GO" id="GO:0070761">
    <property type="term" value="C:pre-snoRNP complex"/>
    <property type="evidence" value="ECO:0007669"/>
    <property type="project" value="TreeGrafter"/>
</dbReference>
<dbReference type="InterPro" id="IPR051639">
    <property type="entry name" value="BCD1"/>
</dbReference>
<dbReference type="PANTHER" id="PTHR13483">
    <property type="entry name" value="BOX C_D SNORNA PROTEIN 1-RELATED"/>
    <property type="match status" value="1"/>
</dbReference>
<evidence type="ECO:0000313" key="16">
    <source>
        <dbReference type="Proteomes" id="UP000261520"/>
    </source>
</evidence>
<dbReference type="Proteomes" id="UP000261520">
    <property type="component" value="Unplaced"/>
</dbReference>
<evidence type="ECO:0000256" key="9">
    <source>
        <dbReference type="ARBA" id="ARBA00049654"/>
    </source>
</evidence>
<dbReference type="GO" id="GO:0000463">
    <property type="term" value="P:maturation of LSU-rRNA from tricistronic rRNA transcript (SSU-rRNA, 5.8S rRNA, LSU-rRNA)"/>
    <property type="evidence" value="ECO:0007669"/>
    <property type="project" value="TreeGrafter"/>
</dbReference>
<dbReference type="Pfam" id="PF25790">
    <property type="entry name" value="BCD1"/>
    <property type="match status" value="1"/>
</dbReference>
<dbReference type="GO" id="GO:0005634">
    <property type="term" value="C:nucleus"/>
    <property type="evidence" value="ECO:0007669"/>
    <property type="project" value="TreeGrafter"/>
</dbReference>
<keyword evidence="5 13" id="KW-0863">Zinc-finger</keyword>
<evidence type="ECO:0000256" key="8">
    <source>
        <dbReference type="ARBA" id="ARBA00049598"/>
    </source>
</evidence>
<evidence type="ECO:0000256" key="1">
    <source>
        <dbReference type="ARBA" id="ARBA00022499"/>
    </source>
</evidence>
<dbReference type="PROSITE" id="PS51083">
    <property type="entry name" value="ZF_HIT"/>
    <property type="match status" value="1"/>
</dbReference>
<evidence type="ECO:0000256" key="6">
    <source>
        <dbReference type="ARBA" id="ARBA00022833"/>
    </source>
</evidence>
<dbReference type="GO" id="GO:0000492">
    <property type="term" value="P:box C/D snoRNP assembly"/>
    <property type="evidence" value="ECO:0007669"/>
    <property type="project" value="TreeGrafter"/>
</dbReference>
<dbReference type="GO" id="GO:0008270">
    <property type="term" value="F:zinc ion binding"/>
    <property type="evidence" value="ECO:0007669"/>
    <property type="project" value="UniProtKB-UniRule"/>
</dbReference>
<evidence type="ECO:0000259" key="14">
    <source>
        <dbReference type="PROSITE" id="PS51083"/>
    </source>
</evidence>
<comment type="subunit">
    <text evidence="10">Interacts with FBL, SNU13, NOP58, NUFIP1, RUVBL1, RUVBL2 and TAF9. Interacts (via HIT-type zinc finger) with the RUVBL1/RUVBL2 complex in the presence of ADP.</text>
</comment>
<evidence type="ECO:0000313" key="15">
    <source>
        <dbReference type="Ensembl" id="ENSPMGP00000012860.1"/>
    </source>
</evidence>
<dbReference type="InterPro" id="IPR007529">
    <property type="entry name" value="Znf_HIT"/>
</dbReference>
<keyword evidence="2" id="KW-0690">Ribosome biogenesis</keyword>
<evidence type="ECO:0000256" key="10">
    <source>
        <dbReference type="ARBA" id="ARBA00061949"/>
    </source>
</evidence>
<reference evidence="15" key="1">
    <citation type="submission" date="2025-08" db="UniProtKB">
        <authorList>
            <consortium name="Ensembl"/>
        </authorList>
    </citation>
    <scope>IDENTIFICATION</scope>
</reference>
<keyword evidence="1" id="KW-1017">Isopeptide bond</keyword>
<dbReference type="Ensembl" id="ENSPMGT00000013725.1">
    <property type="protein sequence ID" value="ENSPMGP00000012860.1"/>
    <property type="gene ID" value="ENSPMGG00000010597.1"/>
</dbReference>
<comment type="similarity">
    <text evidence="9">Belongs to the BCD1 family.</text>
</comment>
<dbReference type="InterPro" id="IPR057721">
    <property type="entry name" value="BCD1_alpha/beta"/>
</dbReference>
<proteinExistence type="inferred from homology"/>
<dbReference type="GO" id="GO:0048254">
    <property type="term" value="P:snoRNA localization"/>
    <property type="evidence" value="ECO:0007669"/>
    <property type="project" value="TreeGrafter"/>
</dbReference>
<dbReference type="Gene3D" id="3.30.60.190">
    <property type="match status" value="1"/>
</dbReference>
<reference evidence="15" key="2">
    <citation type="submission" date="2025-09" db="UniProtKB">
        <authorList>
            <consortium name="Ensembl"/>
        </authorList>
    </citation>
    <scope>IDENTIFICATION</scope>
</reference>
<dbReference type="PANTHER" id="PTHR13483:SF3">
    <property type="entry name" value="BOX C_D SNORNA PROTEIN 1"/>
    <property type="match status" value="1"/>
</dbReference>
<organism evidence="15 16">
    <name type="scientific">Periophthalmus magnuspinnatus</name>
    <dbReference type="NCBI Taxonomy" id="409849"/>
    <lineage>
        <taxon>Eukaryota</taxon>
        <taxon>Metazoa</taxon>
        <taxon>Chordata</taxon>
        <taxon>Craniata</taxon>
        <taxon>Vertebrata</taxon>
        <taxon>Euteleostomi</taxon>
        <taxon>Actinopterygii</taxon>
        <taxon>Neopterygii</taxon>
        <taxon>Teleostei</taxon>
        <taxon>Neoteleostei</taxon>
        <taxon>Acanthomorphata</taxon>
        <taxon>Gobiaria</taxon>
        <taxon>Gobiiformes</taxon>
        <taxon>Gobioidei</taxon>
        <taxon>Gobiidae</taxon>
        <taxon>Oxudercinae</taxon>
        <taxon>Periophthalmus</taxon>
    </lineage>
</organism>
<evidence type="ECO:0000256" key="3">
    <source>
        <dbReference type="ARBA" id="ARBA00022553"/>
    </source>
</evidence>
<comment type="function">
    <text evidence="8">Required for box C/D snoRNAs accumulation involved in snoRNA processing, snoRNA transport to the nucleolus and ribosome biogenesis.</text>
</comment>
<accession>A0A3B4A809</accession>
<dbReference type="STRING" id="409849.ENSPMGP00000012860"/>
<evidence type="ECO:0000256" key="4">
    <source>
        <dbReference type="ARBA" id="ARBA00022723"/>
    </source>
</evidence>
<keyword evidence="6" id="KW-0862">Zinc</keyword>
<evidence type="ECO:0000256" key="2">
    <source>
        <dbReference type="ARBA" id="ARBA00022517"/>
    </source>
</evidence>
<name>A0A3B4A809_9GOBI</name>
<evidence type="ECO:0000256" key="13">
    <source>
        <dbReference type="PROSITE-ProRule" id="PRU00453"/>
    </source>
</evidence>
<protein>
    <recommendedName>
        <fullName evidence="11">Box C/D snoRNA protein 1</fullName>
    </recommendedName>
    <alternativeName>
        <fullName evidence="12">Zinc finger HIT domain-containing protein 6</fullName>
    </alternativeName>
</protein>
<evidence type="ECO:0000256" key="7">
    <source>
        <dbReference type="ARBA" id="ARBA00022843"/>
    </source>
</evidence>